<feature type="domain" description="Radical SAM core" evidence="7">
    <location>
        <begin position="29"/>
        <end position="246"/>
    </location>
</feature>
<evidence type="ECO:0000259" key="7">
    <source>
        <dbReference type="PROSITE" id="PS51918"/>
    </source>
</evidence>
<dbReference type="Proteomes" id="UP000230052">
    <property type="component" value="Unassembled WGS sequence"/>
</dbReference>
<dbReference type="PANTHER" id="PTHR43787:SF11">
    <property type="entry name" value="UPF0026 PROTEIN SLR1464"/>
    <property type="match status" value="1"/>
</dbReference>
<keyword evidence="3" id="KW-0949">S-adenosyl-L-methionine</keyword>
<organism evidence="8 9">
    <name type="scientific">Candidatus Aquitaenariimonas noxiae</name>
    <dbReference type="NCBI Taxonomy" id="1974741"/>
    <lineage>
        <taxon>Bacteria</taxon>
        <taxon>Pseudomonadati</taxon>
        <taxon>Candidatus Omnitrophota</taxon>
        <taxon>Candidatus Aquitaenariimonas</taxon>
    </lineage>
</organism>
<evidence type="ECO:0000313" key="9">
    <source>
        <dbReference type="Proteomes" id="UP000230052"/>
    </source>
</evidence>
<keyword evidence="6" id="KW-0411">Iron-sulfur</keyword>
<evidence type="ECO:0000313" key="8">
    <source>
        <dbReference type="EMBL" id="PIU42194.1"/>
    </source>
</evidence>
<dbReference type="SFLD" id="SFLDG01083">
    <property type="entry name" value="Uncharacterised_Radical_SAM_Su"/>
    <property type="match status" value="1"/>
</dbReference>
<dbReference type="GO" id="GO:0003824">
    <property type="term" value="F:catalytic activity"/>
    <property type="evidence" value="ECO:0007669"/>
    <property type="project" value="InterPro"/>
</dbReference>
<dbReference type="PROSITE" id="PS51918">
    <property type="entry name" value="RADICAL_SAM"/>
    <property type="match status" value="1"/>
</dbReference>
<dbReference type="PANTHER" id="PTHR43787">
    <property type="entry name" value="FEMO COFACTOR BIOSYNTHESIS PROTEIN NIFB-RELATED"/>
    <property type="match status" value="1"/>
</dbReference>
<dbReference type="Pfam" id="PF04055">
    <property type="entry name" value="Radical_SAM"/>
    <property type="match status" value="1"/>
</dbReference>
<keyword evidence="4" id="KW-0479">Metal-binding</keyword>
<dbReference type="InterPro" id="IPR013785">
    <property type="entry name" value="Aldolase_TIM"/>
</dbReference>
<evidence type="ECO:0000256" key="5">
    <source>
        <dbReference type="ARBA" id="ARBA00023004"/>
    </source>
</evidence>
<dbReference type="GO" id="GO:0046872">
    <property type="term" value="F:metal ion binding"/>
    <property type="evidence" value="ECO:0007669"/>
    <property type="project" value="UniProtKB-KW"/>
</dbReference>
<dbReference type="Gene3D" id="3.20.20.70">
    <property type="entry name" value="Aldolase class I"/>
    <property type="match status" value="1"/>
</dbReference>
<accession>A0A2J0KY06</accession>
<comment type="cofactor">
    <cofactor evidence="1">
        <name>[4Fe-4S] cluster</name>
        <dbReference type="ChEBI" id="CHEBI:49883"/>
    </cofactor>
</comment>
<keyword evidence="2" id="KW-0004">4Fe-4S</keyword>
<evidence type="ECO:0000256" key="4">
    <source>
        <dbReference type="ARBA" id="ARBA00022723"/>
    </source>
</evidence>
<dbReference type="InterPro" id="IPR058240">
    <property type="entry name" value="rSAM_sf"/>
</dbReference>
<dbReference type="SFLD" id="SFLDS00029">
    <property type="entry name" value="Radical_SAM"/>
    <property type="match status" value="1"/>
</dbReference>
<evidence type="ECO:0000256" key="1">
    <source>
        <dbReference type="ARBA" id="ARBA00001966"/>
    </source>
</evidence>
<dbReference type="CDD" id="cd01335">
    <property type="entry name" value="Radical_SAM"/>
    <property type="match status" value="1"/>
</dbReference>
<comment type="caution">
    <text evidence="8">The sequence shown here is derived from an EMBL/GenBank/DDBJ whole genome shotgun (WGS) entry which is preliminary data.</text>
</comment>
<dbReference type="SUPFAM" id="SSF102114">
    <property type="entry name" value="Radical SAM enzymes"/>
    <property type="match status" value="1"/>
</dbReference>
<dbReference type="InterPro" id="IPR040084">
    <property type="entry name" value="GTPase_Obg"/>
</dbReference>
<gene>
    <name evidence="8" type="ORF">COS99_01445</name>
</gene>
<reference evidence="8 9" key="1">
    <citation type="submission" date="2017-09" db="EMBL/GenBank/DDBJ databases">
        <title>Depth-based differentiation of microbial function through sediment-hosted aquifers and enrichment of novel symbionts in the deep terrestrial subsurface.</title>
        <authorList>
            <person name="Probst A.J."/>
            <person name="Ladd B."/>
            <person name="Jarett J.K."/>
            <person name="Geller-Mcgrath D.E."/>
            <person name="Sieber C.M."/>
            <person name="Emerson J.B."/>
            <person name="Anantharaman K."/>
            <person name="Thomas B.C."/>
            <person name="Malmstrom R."/>
            <person name="Stieglmeier M."/>
            <person name="Klingl A."/>
            <person name="Woyke T."/>
            <person name="Ryan C.M."/>
            <person name="Banfield J.F."/>
        </authorList>
    </citation>
    <scope>NUCLEOTIDE SEQUENCE [LARGE SCALE GENOMIC DNA]</scope>
    <source>
        <strain evidence="8">CG07_land_8_20_14_0_80_42_15</strain>
    </source>
</reference>
<dbReference type="EMBL" id="PEWV01000015">
    <property type="protein sequence ID" value="PIU42194.1"/>
    <property type="molecule type" value="Genomic_DNA"/>
</dbReference>
<proteinExistence type="predicted"/>
<dbReference type="GO" id="GO:0051539">
    <property type="term" value="F:4 iron, 4 sulfur cluster binding"/>
    <property type="evidence" value="ECO:0007669"/>
    <property type="project" value="UniProtKB-KW"/>
</dbReference>
<evidence type="ECO:0000256" key="3">
    <source>
        <dbReference type="ARBA" id="ARBA00022691"/>
    </source>
</evidence>
<evidence type="ECO:0000256" key="6">
    <source>
        <dbReference type="ARBA" id="ARBA00023014"/>
    </source>
</evidence>
<dbReference type="InterPro" id="IPR007197">
    <property type="entry name" value="rSAM"/>
</dbReference>
<sequence>MFRIGRRQVISKPKRKRFKYIYGPVSSWRLGRSLGIDPISSNKKTCTFNCIYCQVGRATKFSKRRKIYVKTEKIIDEIKSLPHLKIDYITFSGRGEPTLAKNLGALIKAIKKLRKEKIAVLTNSSLMNRQDVRNELALADFVVAKIDAPSDRLFNLIDKPMRDIKFGSIIEGIKKFRRIYAGRLGLQIMFIDLNKKITIEWASIIEEIKPDEVQINTPTRPNKTAPLSKKEIVNIKNQFLKISSFRGNLVLVYDSCRKAVSPISTKHALKKRGRGIERL</sequence>
<dbReference type="AlphaFoldDB" id="A0A2J0KY06"/>
<evidence type="ECO:0000256" key="2">
    <source>
        <dbReference type="ARBA" id="ARBA00022485"/>
    </source>
</evidence>
<keyword evidence="5" id="KW-0408">Iron</keyword>
<name>A0A2J0KY06_9BACT</name>
<protein>
    <submittedName>
        <fullName evidence="8">Radical SAM protein</fullName>
    </submittedName>
</protein>